<organism evidence="3 4">
    <name type="scientific">Truncatella angustata</name>
    <dbReference type="NCBI Taxonomy" id="152316"/>
    <lineage>
        <taxon>Eukaryota</taxon>
        <taxon>Fungi</taxon>
        <taxon>Dikarya</taxon>
        <taxon>Ascomycota</taxon>
        <taxon>Pezizomycotina</taxon>
        <taxon>Sordariomycetes</taxon>
        <taxon>Xylariomycetidae</taxon>
        <taxon>Amphisphaeriales</taxon>
        <taxon>Sporocadaceae</taxon>
        <taxon>Truncatella</taxon>
    </lineage>
</organism>
<dbReference type="RefSeq" id="XP_045963078.1">
    <property type="nucleotide sequence ID" value="XM_046101168.1"/>
</dbReference>
<dbReference type="Proteomes" id="UP000758603">
    <property type="component" value="Unassembled WGS sequence"/>
</dbReference>
<sequence length="638" mass="72028">MFYRYLVRLLHASTIKPGSPVIARFDPKRNGYLRLPRSDLLRVYSAGEGDISSQQFPVAKPYPDVRSERAFDQAKCWIQECYATHRFCTTIQTGFAPTRLMEIGEKGASHVRIVETRTMTNVRWASLSYVWGGPQEIRTTIATLPANQKGIEVATLPKTLVDAIEVCRELTLSYLWIDALCIIQDDPGDLLHELGCMPSIYQESYVTISAAKAVGVQEGFLNETAVYTYDSLPPTQISYESRHGKLGHVLLCQFDHHRVLLSDPIDSRAWTYQETLLSPRLLRYSRNYIQWSCRSCQLYDGSWKKQDMRFDSDAYNWNYGEVPCVPGLPMPAWEPVVEAYSNRNMTNQSDKLVAISAIAQVFAKAFNYIYLAGLWRETLPLGLCWMVAQGIRKPRPKELRAPSWSWTSIDNPIRYAGDWFRKLDETRDGATGGFIGMTTVADGAEVLDYTLVPTKPGLEYISIKSAELTLRGAIRPVEWNIDYSSGIGSIYAPGIDVDETLFTGYADAWEDDWPQKEAVLEYLETHAQEGVSGNEDDDDDDDDEQSDSGSSAIVYKTLEVFALLAIKSRSYDHGYLPQGPGDNVLGSEASLERCGLLLTKDGDKYKRVGFLRWYVDEELYNSEAAKLPGFEMRTITII</sequence>
<dbReference type="Pfam" id="PF06985">
    <property type="entry name" value="HET"/>
    <property type="match status" value="1"/>
</dbReference>
<evidence type="ECO:0000259" key="2">
    <source>
        <dbReference type="Pfam" id="PF06985"/>
    </source>
</evidence>
<evidence type="ECO:0000256" key="1">
    <source>
        <dbReference type="SAM" id="MobiDB-lite"/>
    </source>
</evidence>
<feature type="region of interest" description="Disordered" evidence="1">
    <location>
        <begin position="530"/>
        <end position="549"/>
    </location>
</feature>
<dbReference type="PANTHER" id="PTHR33112">
    <property type="entry name" value="DOMAIN PROTEIN, PUTATIVE-RELATED"/>
    <property type="match status" value="1"/>
</dbReference>
<accession>A0A9P8UV70</accession>
<protein>
    <submittedName>
        <fullName evidence="3">Heterokaryon incompatibility protein-domain-containing protein</fullName>
    </submittedName>
</protein>
<gene>
    <name evidence="3" type="ORF">BKA67DRAFT_543016</name>
</gene>
<evidence type="ECO:0000313" key="3">
    <source>
        <dbReference type="EMBL" id="KAH6658947.1"/>
    </source>
</evidence>
<dbReference type="PANTHER" id="PTHR33112:SF16">
    <property type="entry name" value="HETEROKARYON INCOMPATIBILITY DOMAIN-CONTAINING PROTEIN"/>
    <property type="match status" value="1"/>
</dbReference>
<feature type="compositionally biased region" description="Acidic residues" evidence="1">
    <location>
        <begin position="534"/>
        <end position="546"/>
    </location>
</feature>
<proteinExistence type="predicted"/>
<name>A0A9P8UV70_9PEZI</name>
<dbReference type="InterPro" id="IPR010730">
    <property type="entry name" value="HET"/>
</dbReference>
<comment type="caution">
    <text evidence="3">The sequence shown here is derived from an EMBL/GenBank/DDBJ whole genome shotgun (WGS) entry which is preliminary data.</text>
</comment>
<dbReference type="GeneID" id="70130060"/>
<feature type="domain" description="Heterokaryon incompatibility" evidence="2">
    <location>
        <begin position="124"/>
        <end position="274"/>
    </location>
</feature>
<keyword evidence="4" id="KW-1185">Reference proteome</keyword>
<evidence type="ECO:0000313" key="4">
    <source>
        <dbReference type="Proteomes" id="UP000758603"/>
    </source>
</evidence>
<dbReference type="EMBL" id="JAGPXC010000001">
    <property type="protein sequence ID" value="KAH6658947.1"/>
    <property type="molecule type" value="Genomic_DNA"/>
</dbReference>
<reference evidence="3" key="1">
    <citation type="journal article" date="2021" name="Nat. Commun.">
        <title>Genetic determinants of endophytism in the Arabidopsis root mycobiome.</title>
        <authorList>
            <person name="Mesny F."/>
            <person name="Miyauchi S."/>
            <person name="Thiergart T."/>
            <person name="Pickel B."/>
            <person name="Atanasova L."/>
            <person name="Karlsson M."/>
            <person name="Huettel B."/>
            <person name="Barry K.W."/>
            <person name="Haridas S."/>
            <person name="Chen C."/>
            <person name="Bauer D."/>
            <person name="Andreopoulos W."/>
            <person name="Pangilinan J."/>
            <person name="LaButti K."/>
            <person name="Riley R."/>
            <person name="Lipzen A."/>
            <person name="Clum A."/>
            <person name="Drula E."/>
            <person name="Henrissat B."/>
            <person name="Kohler A."/>
            <person name="Grigoriev I.V."/>
            <person name="Martin F.M."/>
            <person name="Hacquard S."/>
        </authorList>
    </citation>
    <scope>NUCLEOTIDE SEQUENCE</scope>
    <source>
        <strain evidence="3">MPI-SDFR-AT-0073</strain>
    </source>
</reference>
<dbReference type="AlphaFoldDB" id="A0A9P8UV70"/>
<dbReference type="OrthoDB" id="5125733at2759"/>